<dbReference type="Proteomes" id="UP000636709">
    <property type="component" value="Unassembled WGS sequence"/>
</dbReference>
<proteinExistence type="predicted"/>
<comment type="caution">
    <text evidence="6">The sequence shown here is derived from an EMBL/GenBank/DDBJ whole genome shotgun (WGS) entry which is preliminary data.</text>
</comment>
<feature type="domain" description="RING-type" evidence="5">
    <location>
        <begin position="67"/>
        <end position="110"/>
    </location>
</feature>
<reference evidence="6" key="1">
    <citation type="submission" date="2020-07" db="EMBL/GenBank/DDBJ databases">
        <title>Genome sequence and genetic diversity analysis of an under-domesticated orphan crop, white fonio (Digitaria exilis).</title>
        <authorList>
            <person name="Bennetzen J.L."/>
            <person name="Chen S."/>
            <person name="Ma X."/>
            <person name="Wang X."/>
            <person name="Yssel A.E.J."/>
            <person name="Chaluvadi S.R."/>
            <person name="Johnson M."/>
            <person name="Gangashetty P."/>
            <person name="Hamidou F."/>
            <person name="Sanogo M.D."/>
            <person name="Zwaenepoel A."/>
            <person name="Wallace J."/>
            <person name="Van De Peer Y."/>
            <person name="Van Deynze A."/>
        </authorList>
    </citation>
    <scope>NUCLEOTIDE SEQUENCE</scope>
    <source>
        <tissue evidence="6">Leaves</tissue>
    </source>
</reference>
<dbReference type="Gene3D" id="3.30.40.10">
    <property type="entry name" value="Zinc/RING finger domain, C3HC4 (zinc finger)"/>
    <property type="match status" value="1"/>
</dbReference>
<dbReference type="SUPFAM" id="SSF57850">
    <property type="entry name" value="RING/U-box"/>
    <property type="match status" value="1"/>
</dbReference>
<evidence type="ECO:0000313" key="6">
    <source>
        <dbReference type="EMBL" id="KAF8728744.1"/>
    </source>
</evidence>
<dbReference type="GO" id="GO:0008270">
    <property type="term" value="F:zinc ion binding"/>
    <property type="evidence" value="ECO:0007669"/>
    <property type="project" value="UniProtKB-KW"/>
</dbReference>
<dbReference type="SMART" id="SM00184">
    <property type="entry name" value="RING"/>
    <property type="match status" value="1"/>
</dbReference>
<dbReference type="PANTHER" id="PTHR45798:SF88">
    <property type="entry name" value="RING-H2 FINGER PROTEIN ATL61-RELATED"/>
    <property type="match status" value="1"/>
</dbReference>
<evidence type="ECO:0000259" key="5">
    <source>
        <dbReference type="PROSITE" id="PS50089"/>
    </source>
</evidence>
<evidence type="ECO:0000256" key="2">
    <source>
        <dbReference type="ARBA" id="ARBA00022771"/>
    </source>
</evidence>
<name>A0A835KGH8_9POAL</name>
<keyword evidence="1" id="KW-0479">Metal-binding</keyword>
<dbReference type="InterPro" id="IPR001841">
    <property type="entry name" value="Znf_RING"/>
</dbReference>
<accession>A0A835KGH8</accession>
<dbReference type="CDD" id="cd16454">
    <property type="entry name" value="RING-H2_PA-TM-RING"/>
    <property type="match status" value="1"/>
</dbReference>
<dbReference type="OrthoDB" id="696294at2759"/>
<evidence type="ECO:0000256" key="3">
    <source>
        <dbReference type="ARBA" id="ARBA00022833"/>
    </source>
</evidence>
<keyword evidence="3" id="KW-0862">Zinc</keyword>
<evidence type="ECO:0000256" key="4">
    <source>
        <dbReference type="PROSITE-ProRule" id="PRU00175"/>
    </source>
</evidence>
<dbReference type="PROSITE" id="PS50089">
    <property type="entry name" value="ZF_RING_2"/>
    <property type="match status" value="1"/>
</dbReference>
<keyword evidence="2 4" id="KW-0863">Zinc-finger</keyword>
<dbReference type="Pfam" id="PF13639">
    <property type="entry name" value="zf-RING_2"/>
    <property type="match status" value="1"/>
</dbReference>
<organism evidence="6 7">
    <name type="scientific">Digitaria exilis</name>
    <dbReference type="NCBI Taxonomy" id="1010633"/>
    <lineage>
        <taxon>Eukaryota</taxon>
        <taxon>Viridiplantae</taxon>
        <taxon>Streptophyta</taxon>
        <taxon>Embryophyta</taxon>
        <taxon>Tracheophyta</taxon>
        <taxon>Spermatophyta</taxon>
        <taxon>Magnoliopsida</taxon>
        <taxon>Liliopsida</taxon>
        <taxon>Poales</taxon>
        <taxon>Poaceae</taxon>
        <taxon>PACMAD clade</taxon>
        <taxon>Panicoideae</taxon>
        <taxon>Panicodae</taxon>
        <taxon>Paniceae</taxon>
        <taxon>Anthephorinae</taxon>
        <taxon>Digitaria</taxon>
    </lineage>
</organism>
<protein>
    <recommendedName>
        <fullName evidence="5">RING-type domain-containing protein</fullName>
    </recommendedName>
</protein>
<dbReference type="InterPro" id="IPR013083">
    <property type="entry name" value="Znf_RING/FYVE/PHD"/>
</dbReference>
<keyword evidence="7" id="KW-1185">Reference proteome</keyword>
<dbReference type="EMBL" id="JACEFO010001626">
    <property type="protein sequence ID" value="KAF8728744.1"/>
    <property type="molecule type" value="Genomic_DNA"/>
</dbReference>
<dbReference type="InterPro" id="IPR052788">
    <property type="entry name" value="RING-type_E3_ligase_ATL"/>
</dbReference>
<sequence>MEAVMQHRLGNGRRLDTEPIVSYLQGEAHRGGGFGGVPASAVAMADLEKQTFRATTGGCGGGGGTECSTCLEGFEDGEEVSVIPCSHRHGFHPACITKWLGRSNMCPLCRHQLPAGVDAHFGQ</sequence>
<dbReference type="PANTHER" id="PTHR45798">
    <property type="entry name" value="RING-H2 FINGER PROTEIN ATL61-RELATED-RELATED"/>
    <property type="match status" value="1"/>
</dbReference>
<gene>
    <name evidence="6" type="ORF">HU200_018022</name>
</gene>
<evidence type="ECO:0000256" key="1">
    <source>
        <dbReference type="ARBA" id="ARBA00022723"/>
    </source>
</evidence>
<evidence type="ECO:0000313" key="7">
    <source>
        <dbReference type="Proteomes" id="UP000636709"/>
    </source>
</evidence>
<dbReference type="AlphaFoldDB" id="A0A835KGH8"/>